<dbReference type="EMBL" id="QGKV02000759">
    <property type="protein sequence ID" value="KAF3566890.1"/>
    <property type="molecule type" value="Genomic_DNA"/>
</dbReference>
<proteinExistence type="predicted"/>
<gene>
    <name evidence="1" type="ORF">DY000_02019252</name>
</gene>
<evidence type="ECO:0000313" key="2">
    <source>
        <dbReference type="Proteomes" id="UP000266723"/>
    </source>
</evidence>
<organism evidence="1 2">
    <name type="scientific">Brassica cretica</name>
    <name type="common">Mustard</name>
    <dbReference type="NCBI Taxonomy" id="69181"/>
    <lineage>
        <taxon>Eukaryota</taxon>
        <taxon>Viridiplantae</taxon>
        <taxon>Streptophyta</taxon>
        <taxon>Embryophyta</taxon>
        <taxon>Tracheophyta</taxon>
        <taxon>Spermatophyta</taxon>
        <taxon>Magnoliopsida</taxon>
        <taxon>eudicotyledons</taxon>
        <taxon>Gunneridae</taxon>
        <taxon>Pentapetalae</taxon>
        <taxon>rosids</taxon>
        <taxon>malvids</taxon>
        <taxon>Brassicales</taxon>
        <taxon>Brassicaceae</taxon>
        <taxon>Brassiceae</taxon>
        <taxon>Brassica</taxon>
    </lineage>
</organism>
<name>A0ABQ7D5B6_BRACR</name>
<keyword evidence="2" id="KW-1185">Reference proteome</keyword>
<reference evidence="1 2" key="1">
    <citation type="journal article" date="2020" name="BMC Genomics">
        <title>Intraspecific diversification of the crop wild relative Brassica cretica Lam. using demographic model selection.</title>
        <authorList>
            <person name="Kioukis A."/>
            <person name="Michalopoulou V.A."/>
            <person name="Briers L."/>
            <person name="Pirintsos S."/>
            <person name="Studholme D.J."/>
            <person name="Pavlidis P."/>
            <person name="Sarris P.F."/>
        </authorList>
    </citation>
    <scope>NUCLEOTIDE SEQUENCE [LARGE SCALE GENOMIC DNA]</scope>
    <source>
        <strain evidence="2">cv. PFS-1207/04</strain>
    </source>
</reference>
<dbReference type="Gene3D" id="1.10.510.10">
    <property type="entry name" value="Transferase(Phosphotransferase) domain 1"/>
    <property type="match status" value="1"/>
</dbReference>
<dbReference type="InterPro" id="IPR011009">
    <property type="entry name" value="Kinase-like_dom_sf"/>
</dbReference>
<dbReference type="Proteomes" id="UP000266723">
    <property type="component" value="Unassembled WGS sequence"/>
</dbReference>
<comment type="caution">
    <text evidence="1">The sequence shown here is derived from an EMBL/GenBank/DDBJ whole genome shotgun (WGS) entry which is preliminary data.</text>
</comment>
<accession>A0ABQ7D5B6</accession>
<evidence type="ECO:0008006" key="3">
    <source>
        <dbReference type="Google" id="ProtNLM"/>
    </source>
</evidence>
<dbReference type="PANTHER" id="PTHR45621">
    <property type="entry name" value="OS01G0588500 PROTEIN-RELATED"/>
    <property type="match status" value="1"/>
</dbReference>
<protein>
    <recommendedName>
        <fullName evidence="3">Protein kinase domain-containing protein</fullName>
    </recommendedName>
</protein>
<evidence type="ECO:0000313" key="1">
    <source>
        <dbReference type="EMBL" id="KAF3566890.1"/>
    </source>
</evidence>
<dbReference type="SUPFAM" id="SSF56112">
    <property type="entry name" value="Protein kinase-like (PK-like)"/>
    <property type="match status" value="1"/>
</dbReference>
<dbReference type="InterPro" id="IPR050823">
    <property type="entry name" value="Plant_Ser_Thr_Prot_Kinase"/>
</dbReference>
<sequence>MFPRNSVGLFRGNSEETKFCVSSEFPRKFLGIFRGFHFPSECPSEYRCFLVVFMFFSEAEEEALPWGTRVKIATGIAQGVAFIHSIKNSPLHQELRMHNVLLDEQYNAKLVRRLDICGNYLQVS</sequence>